<dbReference type="InterPro" id="IPR032727">
    <property type="entry name" value="CLAMP"/>
</dbReference>
<feature type="region of interest" description="Disordered" evidence="1">
    <location>
        <begin position="1"/>
        <end position="33"/>
    </location>
</feature>
<keyword evidence="3" id="KW-1185">Reference proteome</keyword>
<proteinExistence type="predicted"/>
<dbReference type="AlphaFoldDB" id="A0A7J8DMV9"/>
<gene>
    <name evidence="2" type="ORF">HJG59_001978</name>
</gene>
<evidence type="ECO:0000313" key="3">
    <source>
        <dbReference type="Proteomes" id="UP000550707"/>
    </source>
</evidence>
<organism evidence="2 3">
    <name type="scientific">Molossus molossus</name>
    <name type="common">Pallas' mastiff bat</name>
    <name type="synonym">Vespertilio molossus</name>
    <dbReference type="NCBI Taxonomy" id="27622"/>
    <lineage>
        <taxon>Eukaryota</taxon>
        <taxon>Metazoa</taxon>
        <taxon>Chordata</taxon>
        <taxon>Craniata</taxon>
        <taxon>Vertebrata</taxon>
        <taxon>Euteleostomi</taxon>
        <taxon>Mammalia</taxon>
        <taxon>Eutheria</taxon>
        <taxon>Laurasiatheria</taxon>
        <taxon>Chiroptera</taxon>
        <taxon>Yangochiroptera</taxon>
        <taxon>Molossidae</taxon>
        <taxon>Molossus</taxon>
    </lineage>
</organism>
<sequence>MATALGTTVRGTTSAAAVDPAGNSSESERDAEFQEHEKILSPDFLSVAQIIEMLAEDVDGVQSLFQHYKLYEFLFYSAREEIVLGTEQIIEVVKPSGGLFPNPLEEGISFDIYSTFIEPPPILHTEIKRLDQEQGPMESQPEASPSDTDALVGFTIEDVKSVLAQVTDDILISIQTEINEKLQIQEEAFNARIEKLKKA</sequence>
<dbReference type="EMBL" id="JACASF010000017">
    <property type="protein sequence ID" value="KAF6424577.1"/>
    <property type="molecule type" value="Genomic_DNA"/>
</dbReference>
<feature type="compositionally biased region" description="Polar residues" evidence="1">
    <location>
        <begin position="1"/>
        <end position="15"/>
    </location>
</feature>
<name>A0A7J8DMV9_MOLMO</name>
<evidence type="ECO:0000256" key="1">
    <source>
        <dbReference type="SAM" id="MobiDB-lite"/>
    </source>
</evidence>
<evidence type="ECO:0000313" key="2">
    <source>
        <dbReference type="EMBL" id="KAF6424577.1"/>
    </source>
</evidence>
<accession>A0A7J8DMV9</accession>
<protein>
    <submittedName>
        <fullName evidence="2">Ciliary associated calcium binding coiled-coil 1</fullName>
    </submittedName>
</protein>
<comment type="caution">
    <text evidence="2">The sequence shown here is derived from an EMBL/GenBank/DDBJ whole genome shotgun (WGS) entry which is preliminary data.</text>
</comment>
<reference evidence="2 3" key="1">
    <citation type="journal article" date="2020" name="Nature">
        <title>Six reference-quality genomes reveal evolution of bat adaptations.</title>
        <authorList>
            <person name="Jebb D."/>
            <person name="Huang Z."/>
            <person name="Pippel M."/>
            <person name="Hughes G.M."/>
            <person name="Lavrichenko K."/>
            <person name="Devanna P."/>
            <person name="Winkler S."/>
            <person name="Jermiin L.S."/>
            <person name="Skirmuntt E.C."/>
            <person name="Katzourakis A."/>
            <person name="Burkitt-Gray L."/>
            <person name="Ray D.A."/>
            <person name="Sullivan K.A.M."/>
            <person name="Roscito J.G."/>
            <person name="Kirilenko B.M."/>
            <person name="Davalos L.M."/>
            <person name="Corthals A.P."/>
            <person name="Power M.L."/>
            <person name="Jones G."/>
            <person name="Ransome R.D."/>
            <person name="Dechmann D.K.N."/>
            <person name="Locatelli A.G."/>
            <person name="Puechmaille S.J."/>
            <person name="Fedrigo O."/>
            <person name="Jarvis E.D."/>
            <person name="Hiller M."/>
            <person name="Vernes S.C."/>
            <person name="Myers E.W."/>
            <person name="Teeling E.C."/>
        </authorList>
    </citation>
    <scope>NUCLEOTIDE SEQUENCE [LARGE SCALE GENOMIC DNA]</scope>
    <source>
        <strain evidence="2">MMolMol1</strain>
        <tissue evidence="2">Muscle</tissue>
    </source>
</reference>
<dbReference type="PANTHER" id="PTHR28457:SF3">
    <property type="entry name" value="CILIARY-ASSOCIATED CALCIUM-BINDING COILED-COIL PROTEIN 1"/>
    <property type="match status" value="1"/>
</dbReference>
<dbReference type="Proteomes" id="UP000550707">
    <property type="component" value="Unassembled WGS sequence"/>
</dbReference>
<dbReference type="PANTHER" id="PTHR28457">
    <property type="entry name" value="COILED-COIL DOMAIN-CONTAINING PROTEIN 189"/>
    <property type="match status" value="1"/>
</dbReference>